<dbReference type="SMART" id="SM00958">
    <property type="entry name" value="SecA_PP_bind"/>
    <property type="match status" value="1"/>
</dbReference>
<dbReference type="CDD" id="cd18803">
    <property type="entry name" value="SF2_C_secA"/>
    <property type="match status" value="1"/>
</dbReference>
<dbReference type="Pfam" id="PF01043">
    <property type="entry name" value="SecA_PP_bind"/>
    <property type="match status" value="1"/>
</dbReference>
<dbReference type="GO" id="GO:0046983">
    <property type="term" value="F:protein dimerization activity"/>
    <property type="evidence" value="ECO:0007669"/>
    <property type="project" value="InterPro"/>
</dbReference>
<organism evidence="15 16">
    <name type="scientific">Ceratopteris richardii</name>
    <name type="common">Triangle waterfern</name>
    <dbReference type="NCBI Taxonomy" id="49495"/>
    <lineage>
        <taxon>Eukaryota</taxon>
        <taxon>Viridiplantae</taxon>
        <taxon>Streptophyta</taxon>
        <taxon>Embryophyta</taxon>
        <taxon>Tracheophyta</taxon>
        <taxon>Polypodiopsida</taxon>
        <taxon>Polypodiidae</taxon>
        <taxon>Polypodiales</taxon>
        <taxon>Pteridineae</taxon>
        <taxon>Pteridaceae</taxon>
        <taxon>Parkerioideae</taxon>
        <taxon>Ceratopteris</taxon>
    </lineage>
</organism>
<evidence type="ECO:0000256" key="11">
    <source>
        <dbReference type="ARBA" id="ARBA00023136"/>
    </source>
</evidence>
<dbReference type="Pfam" id="PF07517">
    <property type="entry name" value="SecA_DEAD"/>
    <property type="match status" value="2"/>
</dbReference>
<dbReference type="SUPFAM" id="SSF52540">
    <property type="entry name" value="P-loop containing nucleoside triphosphate hydrolases"/>
    <property type="match status" value="3"/>
</dbReference>
<dbReference type="InterPro" id="IPR011115">
    <property type="entry name" value="SecA_DEAD"/>
</dbReference>
<dbReference type="Proteomes" id="UP000825935">
    <property type="component" value="Chromosome 13"/>
</dbReference>
<keyword evidence="6" id="KW-0547">Nucleotide-binding</keyword>
<dbReference type="CDD" id="cd17928">
    <property type="entry name" value="DEXDc_SecA"/>
    <property type="match status" value="1"/>
</dbReference>
<dbReference type="GO" id="GO:0016020">
    <property type="term" value="C:membrane"/>
    <property type="evidence" value="ECO:0007669"/>
    <property type="project" value="UniProtKB-SubCell"/>
</dbReference>
<evidence type="ECO:0000313" key="16">
    <source>
        <dbReference type="Proteomes" id="UP000825935"/>
    </source>
</evidence>
<dbReference type="InterPro" id="IPR044722">
    <property type="entry name" value="SecA_SF2_C"/>
</dbReference>
<dbReference type="Gene3D" id="3.40.50.300">
    <property type="entry name" value="P-loop containing nucleotide triphosphate hydrolases"/>
    <property type="match status" value="2"/>
</dbReference>
<dbReference type="InterPro" id="IPR014018">
    <property type="entry name" value="SecA_motor_DEAD"/>
</dbReference>
<dbReference type="PROSITE" id="PS01312">
    <property type="entry name" value="SECA"/>
    <property type="match status" value="1"/>
</dbReference>
<feature type="domain" description="Helicase ATP-binding" evidence="13">
    <location>
        <begin position="209"/>
        <end position="434"/>
    </location>
</feature>
<dbReference type="PRINTS" id="PR00906">
    <property type="entry name" value="SECA"/>
</dbReference>
<dbReference type="GO" id="GO:0016464">
    <property type="term" value="F:chloroplast protein-transporting ATPase activity"/>
    <property type="evidence" value="ECO:0007669"/>
    <property type="project" value="UniProtKB-EC"/>
</dbReference>
<dbReference type="GO" id="GO:0009941">
    <property type="term" value="C:chloroplast envelope"/>
    <property type="evidence" value="ECO:0007669"/>
    <property type="project" value="TreeGrafter"/>
</dbReference>
<reference evidence="15" key="1">
    <citation type="submission" date="2021-08" db="EMBL/GenBank/DDBJ databases">
        <title>WGS assembly of Ceratopteris richardii.</title>
        <authorList>
            <person name="Marchant D.B."/>
            <person name="Chen G."/>
            <person name="Jenkins J."/>
            <person name="Shu S."/>
            <person name="Leebens-Mack J."/>
            <person name="Grimwood J."/>
            <person name="Schmutz J."/>
            <person name="Soltis P."/>
            <person name="Soltis D."/>
            <person name="Chen Z.-H."/>
        </authorList>
    </citation>
    <scope>NUCLEOTIDE SEQUENCE</scope>
    <source>
        <strain evidence="15">Whitten #5841</strain>
        <tissue evidence="15">Leaf</tissue>
    </source>
</reference>
<comment type="similarity">
    <text evidence="2">Belongs to the SecA family.</text>
</comment>
<keyword evidence="11" id="KW-0472">Membrane</keyword>
<dbReference type="InterPro" id="IPR014001">
    <property type="entry name" value="Helicase_ATP-bd"/>
</dbReference>
<dbReference type="FunFam" id="3.90.1440.10:FF:000003">
    <property type="entry name" value="Preprotein translocase SecA subunit"/>
    <property type="match status" value="1"/>
</dbReference>
<evidence type="ECO:0000256" key="2">
    <source>
        <dbReference type="ARBA" id="ARBA00007650"/>
    </source>
</evidence>
<keyword evidence="10" id="KW-0811">Translocation</keyword>
<keyword evidence="8" id="KW-0653">Protein transport</keyword>
<dbReference type="OrthoDB" id="27934at2759"/>
<dbReference type="InterPro" id="IPR027417">
    <property type="entry name" value="P-loop_NTPase"/>
</dbReference>
<dbReference type="Gene3D" id="3.90.1440.10">
    <property type="entry name" value="SecA, preprotein cross-linking domain"/>
    <property type="match status" value="1"/>
</dbReference>
<evidence type="ECO:0000256" key="4">
    <source>
        <dbReference type="ARBA" id="ARBA00022448"/>
    </source>
</evidence>
<name>A0A8T2TD55_CERRI</name>
<comment type="caution">
    <text evidence="15">The sequence shown here is derived from an EMBL/GenBank/DDBJ whole genome shotgun (WGS) entry which is preliminary data.</text>
</comment>
<feature type="domain" description="SecA family profile" evidence="14">
    <location>
        <begin position="123"/>
        <end position="884"/>
    </location>
</feature>
<keyword evidence="9" id="KW-1278">Translocase</keyword>
<dbReference type="AlphaFoldDB" id="A0A8T2TD55"/>
<keyword evidence="7" id="KW-0067">ATP-binding</keyword>
<dbReference type="InterPro" id="IPR000185">
    <property type="entry name" value="SecA"/>
</dbReference>
<dbReference type="EMBL" id="CM035418">
    <property type="protein sequence ID" value="KAH7421181.1"/>
    <property type="molecule type" value="Genomic_DNA"/>
</dbReference>
<dbReference type="PANTHER" id="PTHR30612:SF11">
    <property type="entry name" value="PROTEIN TRANSLOCASE SUBUNIT SECA2, CHLOROPLASTIC"/>
    <property type="match status" value="1"/>
</dbReference>
<dbReference type="InterPro" id="IPR036266">
    <property type="entry name" value="SecA_Wing/Scaffold_sf"/>
</dbReference>
<evidence type="ECO:0000256" key="10">
    <source>
        <dbReference type="ARBA" id="ARBA00023010"/>
    </source>
</evidence>
<keyword evidence="5" id="KW-0934">Plastid</keyword>
<evidence type="ECO:0000313" key="15">
    <source>
        <dbReference type="EMBL" id="KAH7421181.1"/>
    </source>
</evidence>
<dbReference type="PROSITE" id="PS51192">
    <property type="entry name" value="HELICASE_ATP_BIND_1"/>
    <property type="match status" value="1"/>
</dbReference>
<evidence type="ECO:0000256" key="1">
    <source>
        <dbReference type="ARBA" id="ARBA00004170"/>
    </source>
</evidence>
<protein>
    <recommendedName>
        <fullName evidence="3">chloroplast protein-transporting ATPase</fullName>
        <ecNumber evidence="3">7.4.2.4</ecNumber>
    </recommendedName>
</protein>
<evidence type="ECO:0000256" key="5">
    <source>
        <dbReference type="ARBA" id="ARBA00022528"/>
    </source>
</evidence>
<dbReference type="Gene3D" id="1.10.3060.10">
    <property type="entry name" value="Helical scaffold and wing domains of SecA"/>
    <property type="match status" value="2"/>
</dbReference>
<dbReference type="OMA" id="SHTIGME"/>
<evidence type="ECO:0000256" key="7">
    <source>
        <dbReference type="ARBA" id="ARBA00022840"/>
    </source>
</evidence>
<dbReference type="HAMAP" id="MF_01382">
    <property type="entry name" value="SecA"/>
    <property type="match status" value="1"/>
</dbReference>
<dbReference type="GO" id="GO:0006605">
    <property type="term" value="P:protein targeting"/>
    <property type="evidence" value="ECO:0007669"/>
    <property type="project" value="InterPro"/>
</dbReference>
<dbReference type="SUPFAM" id="SSF53098">
    <property type="entry name" value="Ribonuclease H-like"/>
    <property type="match status" value="1"/>
</dbReference>
<evidence type="ECO:0000256" key="3">
    <source>
        <dbReference type="ARBA" id="ARBA00012047"/>
    </source>
</evidence>
<evidence type="ECO:0000256" key="6">
    <source>
        <dbReference type="ARBA" id="ARBA00022741"/>
    </source>
</evidence>
<dbReference type="GO" id="GO:0006886">
    <property type="term" value="P:intracellular protein transport"/>
    <property type="evidence" value="ECO:0007669"/>
    <property type="project" value="InterPro"/>
</dbReference>
<evidence type="ECO:0000256" key="12">
    <source>
        <dbReference type="ARBA" id="ARBA00034043"/>
    </source>
</evidence>
<comment type="catalytic activity">
    <reaction evidence="12">
        <text>ATP + H2O + chloroplast-proteinSide 1 = ADP + phosphate + chloroplast-proteinSide 2.</text>
        <dbReference type="EC" id="7.4.2.4"/>
    </reaction>
</comment>
<evidence type="ECO:0000256" key="8">
    <source>
        <dbReference type="ARBA" id="ARBA00022927"/>
    </source>
</evidence>
<dbReference type="GO" id="GO:0017038">
    <property type="term" value="P:protein import"/>
    <property type="evidence" value="ECO:0007669"/>
    <property type="project" value="InterPro"/>
</dbReference>
<evidence type="ECO:0000259" key="13">
    <source>
        <dbReference type="PROSITE" id="PS51192"/>
    </source>
</evidence>
<gene>
    <name evidence="15" type="ORF">KP509_13G044200</name>
</gene>
<dbReference type="SUPFAM" id="SSF81767">
    <property type="entry name" value="Pre-protein crosslinking domain of SecA"/>
    <property type="match status" value="1"/>
</dbReference>
<dbReference type="PROSITE" id="PS51196">
    <property type="entry name" value="SECA_MOTOR_DEAD"/>
    <property type="match status" value="1"/>
</dbReference>
<dbReference type="SMART" id="SM00957">
    <property type="entry name" value="SecA_DEAD"/>
    <property type="match status" value="1"/>
</dbReference>
<dbReference type="Pfam" id="PF21090">
    <property type="entry name" value="P-loop_SecA"/>
    <property type="match status" value="1"/>
</dbReference>
<dbReference type="Pfam" id="PF07516">
    <property type="entry name" value="SecA_SW"/>
    <property type="match status" value="1"/>
</dbReference>
<dbReference type="PANTHER" id="PTHR30612">
    <property type="entry name" value="SECA INNER MEMBRANE COMPONENT OF SEC PROTEIN SECRETION SYSTEM"/>
    <property type="match status" value="1"/>
</dbReference>
<keyword evidence="16" id="KW-1185">Reference proteome</keyword>
<dbReference type="InterPro" id="IPR012337">
    <property type="entry name" value="RNaseH-like_sf"/>
</dbReference>
<keyword evidence="5" id="KW-0150">Chloroplast</keyword>
<dbReference type="InterPro" id="IPR036670">
    <property type="entry name" value="SecA_X-link_sf"/>
</dbReference>
<keyword evidence="4" id="KW-0813">Transport</keyword>
<dbReference type="InterPro" id="IPR011116">
    <property type="entry name" value="SecA_Wing/Scaffold"/>
</dbReference>
<dbReference type="SUPFAM" id="SSF81886">
    <property type="entry name" value="Helical scaffold and wing domains of SecA"/>
    <property type="match status" value="2"/>
</dbReference>
<comment type="subcellular location">
    <subcellularLocation>
        <location evidence="1">Membrane</location>
        <topology evidence="1">Peripheral membrane protein</topology>
    </subcellularLocation>
</comment>
<dbReference type="GO" id="GO:0005524">
    <property type="term" value="F:ATP binding"/>
    <property type="evidence" value="ECO:0007669"/>
    <property type="project" value="UniProtKB-KW"/>
</dbReference>
<dbReference type="EC" id="7.4.2.4" evidence="3"/>
<evidence type="ECO:0000256" key="9">
    <source>
        <dbReference type="ARBA" id="ARBA00022967"/>
    </source>
</evidence>
<dbReference type="InterPro" id="IPR020937">
    <property type="entry name" value="SecA_CS"/>
</dbReference>
<evidence type="ECO:0000259" key="14">
    <source>
        <dbReference type="PROSITE" id="PS51196"/>
    </source>
</evidence>
<sequence length="1176" mass="132575">MLGLCLCQPVLCSCEEMKLEPVHASQASCVSTSRSLSFAVSLPVTNLSEGRSSRSLQIYCKNCPRSNIDIIPNYIEPRALSTFSKFASRADKPLHLRAVAGKHAADAGDIPLVLEARNTISGKGLNWKDVTSINHWLVNDYYKLVQMVNALEPRMQRLSNEQLKAKTDEFRQRLKAGDTLEELQTEAFAVVREASRRVLGMRHFDVQIIGGAVLHDGAIAEMKTGEGKTLVSPLAAYLNALTGKGVHIITVNDYLAQRDADWMGRIHRFLGLSVGLIQSGMGNVEKKAAYRCDITFTNNIRKLALQILSQDCSTGPAERNWSTWALFHTKKRNRLSPQQLEKLVYTHCNLKLLESKGTHIAPLQEVGFDYLRDNITQQREAQVLRWPEPFNYAIIDEVDSVLIDEGRNPLIISATSSKDVARFPVAARVAELLVRNQHYTTQFMEKSVELTEEGIMAAELALDTDDLWNEKDPWARFIVSALCAKEFYQRDVHYIVKDGAVQIVDEFTGRVVENRRWSDGLHQSVEAKEGVEIREETVVAAQITNQSLYRLYSKLSGMTGTAKTEESEFLRIFGMPVVAVPTNLPNIRVDLPLQLYPTIEGKWLGVREEVLQMYKKGRPVLVGTTSVEQSEILSELLHEWGLSHNVLNARPKYAAREAEIVAQAGRKRAITISTNMAGRGTDIILGGNPEMLAKEVIEERVLPMLTQEIPIAGAVASSIAFSRVKLSPASLAKLSKAAVTAKYVAGQGGEVWDYTQAKKVISSFLDLSLHKNEQELEVMAGCQGAETITLGPSVAVAYLSILKDCQTHCQEEGNEVKELGGLHVIGTSLHESRRIDNQLRGRAGRQGDPGSTRFMISFEDEIIQKTLDKNIVVTNWIPWDTVISDSSFLEKQVYNIQRFMEAHNSNIRKSLVDYEEVLEVQRQHVYSLRQQFINSDMDSCRQLLYQYIQTVADELVTPWIVPSKHPKTWNMQQILKDVQGILNEVSEEHNGNLFELPSEAEIPSSLMKLRGVTTIRLDGSFLPDLPLTPSNTFSGPRFICSSVDRWLRMISVDSFSNQRYEKEAILLRRYVGELLIGVYREKIFISDLSPMDVEETERHLAISALDIFWREHLINMGRLRSAVNVRSFGNMNPLEEYKIESLRFFISMLSSFRRLTVESLLRPWKIEMLNALKEHA</sequence>
<proteinExistence type="inferred from homology"/>
<accession>A0A8T2TD55</accession>
<dbReference type="InterPro" id="IPR011130">
    <property type="entry name" value="SecA_preprotein_X-link_dom"/>
</dbReference>